<sequence>MSEKRIITKTAVITLGEDGIIRVSSPPGTIDTLATARENARAFDKLCGGKKRPVLIYMEGTREEPQDVRRFYSDLSLSIPVAASALIVSTPVSKVIGSFYIGFNRPRHPIKLFTSESEAIEWLKGYM</sequence>
<protein>
    <recommendedName>
        <fullName evidence="1">DUF7793 domain-containing protein</fullName>
    </recommendedName>
</protein>
<proteinExistence type="predicted"/>
<dbReference type="Pfam" id="PF25056">
    <property type="entry name" value="DUF7793"/>
    <property type="match status" value="1"/>
</dbReference>
<evidence type="ECO:0000313" key="2">
    <source>
        <dbReference type="EMBL" id="MBR9652738.1"/>
    </source>
</evidence>
<dbReference type="RefSeq" id="WP_212702359.1">
    <property type="nucleotide sequence ID" value="NZ_JADMKU010000018.1"/>
</dbReference>
<dbReference type="Proteomes" id="UP001195941">
    <property type="component" value="Unassembled WGS sequence"/>
</dbReference>
<dbReference type="Gene3D" id="3.40.1680.10">
    <property type="entry name" value="yp_829618.1 domain like"/>
    <property type="match status" value="1"/>
</dbReference>
<feature type="domain" description="DUF7793" evidence="1">
    <location>
        <begin position="17"/>
        <end position="126"/>
    </location>
</feature>
<comment type="caution">
    <text evidence="2">The sequence shown here is derived from an EMBL/GenBank/DDBJ whole genome shotgun (WGS) entry which is preliminary data.</text>
</comment>
<evidence type="ECO:0000259" key="1">
    <source>
        <dbReference type="Pfam" id="PF25056"/>
    </source>
</evidence>
<keyword evidence="3" id="KW-1185">Reference proteome</keyword>
<organism evidence="2 3">
    <name type="scientific">Thalassovita aquimarina</name>
    <dbReference type="NCBI Taxonomy" id="2785917"/>
    <lineage>
        <taxon>Bacteria</taxon>
        <taxon>Pseudomonadati</taxon>
        <taxon>Pseudomonadota</taxon>
        <taxon>Alphaproteobacteria</taxon>
        <taxon>Rhodobacterales</taxon>
        <taxon>Roseobacteraceae</taxon>
        <taxon>Thalassovita</taxon>
    </lineage>
</organism>
<accession>A0ABS5HW38</accession>
<dbReference type="Gene3D" id="3.40.970.30">
    <property type="entry name" value="yp_829618.1 like domains"/>
    <property type="match status" value="1"/>
</dbReference>
<evidence type="ECO:0000313" key="3">
    <source>
        <dbReference type="Proteomes" id="UP001195941"/>
    </source>
</evidence>
<reference evidence="2 3" key="1">
    <citation type="journal article" date="2021" name="Arch. Microbiol.">
        <title>Thalassobius aquimarinus sp. nov., isolated from the Sea of Japan seashore.</title>
        <authorList>
            <person name="Kurilenko V.V."/>
            <person name="Romanenko L.A."/>
            <person name="Chernysheva N.Y."/>
            <person name="Velansky P.V."/>
            <person name="Tekutyeva L.A."/>
            <person name="Isaeva M.P."/>
            <person name="Mikhailov V.V."/>
        </authorList>
    </citation>
    <scope>NUCLEOTIDE SEQUENCE [LARGE SCALE GENOMIC DNA]</scope>
    <source>
        <strain evidence="2 3">KMM 8518</strain>
    </source>
</reference>
<dbReference type="InterPro" id="IPR056695">
    <property type="entry name" value="DUF7793"/>
</dbReference>
<gene>
    <name evidence="2" type="ORF">IT775_16590</name>
</gene>
<dbReference type="EMBL" id="JADMKU010000018">
    <property type="protein sequence ID" value="MBR9652738.1"/>
    <property type="molecule type" value="Genomic_DNA"/>
</dbReference>
<name>A0ABS5HW38_9RHOB</name>